<organism evidence="5 6">
    <name type="scientific">Cryptosporangium minutisporangium</name>
    <dbReference type="NCBI Taxonomy" id="113569"/>
    <lineage>
        <taxon>Bacteria</taxon>
        <taxon>Bacillati</taxon>
        <taxon>Actinomycetota</taxon>
        <taxon>Actinomycetes</taxon>
        <taxon>Cryptosporangiales</taxon>
        <taxon>Cryptosporangiaceae</taxon>
        <taxon>Cryptosporangium</taxon>
    </lineage>
</organism>
<protein>
    <recommendedName>
        <fullName evidence="2">alpha-L-rhamnosidase</fullName>
        <ecNumber evidence="2">3.2.1.40</ecNumber>
    </recommendedName>
</protein>
<dbReference type="EC" id="3.2.1.40" evidence="2"/>
<name>A0ABP6SSZ2_9ACTN</name>
<dbReference type="RefSeq" id="WP_345727031.1">
    <property type="nucleotide sequence ID" value="NZ_BAAAYN010000006.1"/>
</dbReference>
<evidence type="ECO:0000259" key="3">
    <source>
        <dbReference type="Pfam" id="PF08531"/>
    </source>
</evidence>
<dbReference type="InterPro" id="IPR012341">
    <property type="entry name" value="6hp_glycosidase-like_sf"/>
</dbReference>
<dbReference type="InterPro" id="IPR008928">
    <property type="entry name" value="6-hairpin_glycosidase_sf"/>
</dbReference>
<feature type="domain" description="Bacterial alpha-L-rhamnosidase N-terminal" evidence="3">
    <location>
        <begin position="1"/>
        <end position="127"/>
    </location>
</feature>
<evidence type="ECO:0000313" key="6">
    <source>
        <dbReference type="Proteomes" id="UP001501676"/>
    </source>
</evidence>
<evidence type="ECO:0000259" key="4">
    <source>
        <dbReference type="Pfam" id="PF17389"/>
    </source>
</evidence>
<dbReference type="Proteomes" id="UP001501676">
    <property type="component" value="Unassembled WGS sequence"/>
</dbReference>
<reference evidence="6" key="1">
    <citation type="journal article" date="2019" name="Int. J. Syst. Evol. Microbiol.">
        <title>The Global Catalogue of Microorganisms (GCM) 10K type strain sequencing project: providing services to taxonomists for standard genome sequencing and annotation.</title>
        <authorList>
            <consortium name="The Broad Institute Genomics Platform"/>
            <consortium name="The Broad Institute Genome Sequencing Center for Infectious Disease"/>
            <person name="Wu L."/>
            <person name="Ma J."/>
        </authorList>
    </citation>
    <scope>NUCLEOTIDE SEQUENCE [LARGE SCALE GENOMIC DNA]</scope>
    <source>
        <strain evidence="6">JCM 9458</strain>
    </source>
</reference>
<dbReference type="Pfam" id="PF08531">
    <property type="entry name" value="Bac_rhamnosid_N"/>
    <property type="match status" value="1"/>
</dbReference>
<comment type="caution">
    <text evidence="5">The sequence shown here is derived from an EMBL/GenBank/DDBJ whole genome shotgun (WGS) entry which is preliminary data.</text>
</comment>
<evidence type="ECO:0000313" key="5">
    <source>
        <dbReference type="EMBL" id="GAA3384166.1"/>
    </source>
</evidence>
<proteinExistence type="predicted"/>
<dbReference type="PANTHER" id="PTHR33307:SF6">
    <property type="entry name" value="ALPHA-RHAMNOSIDASE (EUROFUNG)-RELATED"/>
    <property type="match status" value="1"/>
</dbReference>
<dbReference type="InterPro" id="IPR013737">
    <property type="entry name" value="Bac_rhamnosid_N"/>
</dbReference>
<dbReference type="Pfam" id="PF17389">
    <property type="entry name" value="Bac_rhamnosid6H"/>
    <property type="match status" value="1"/>
</dbReference>
<keyword evidence="6" id="KW-1185">Reference proteome</keyword>
<dbReference type="EMBL" id="BAAAYN010000006">
    <property type="protein sequence ID" value="GAA3384166.1"/>
    <property type="molecule type" value="Genomic_DNA"/>
</dbReference>
<sequence>MYATALGVYEAFVNGVRAGTAELSPGSTSYTATLYAQASDVTAALADGENTLEVVLSDGWFRGLTGAHREPATWGTRTAARLELYLRYTDGSTQVVRSGPGWTSSTGPIRRADRMDGQTTDFTAAPSPATPVLVDAVTAPPIEWTPAPPVRRVAQLPARTVRTLDTGAYVVDFDRDEVISDGVPGRAFEPRHTTAARLYDVAGFTDKWLRSVRDDQLDDGRICNISPDAKRLKVNREPLSDLLTGSAGWGDAIVLVTWVMYETYGDRRVLTENWDAMVRWVEFALHSARSARHPSRVERSPEPEEHEAFLWDGSFHWGEWLEPRPRNADGTQAAPVWEDGAAWFGADKSEVATAYLYRSTRTLSAIADLLDRPEDATRYREVAERVRDAWRREFLDDAGRTTGHTQAGYVRALSFALIPDALWDRAAQHLVATLVFPGGHTVRTGPGHVTERRPVFVPHG</sequence>
<gene>
    <name evidence="5" type="ORF">GCM10020369_12860</name>
</gene>
<comment type="catalytic activity">
    <reaction evidence="1">
        <text>Hydrolysis of terminal non-reducing alpha-L-rhamnose residues in alpha-L-rhamnosides.</text>
        <dbReference type="EC" id="3.2.1.40"/>
    </reaction>
</comment>
<dbReference type="InterPro" id="IPR016007">
    <property type="entry name" value="Alpha_rhamnosid"/>
</dbReference>
<dbReference type="SUPFAM" id="SSF48208">
    <property type="entry name" value="Six-hairpin glycosidases"/>
    <property type="match status" value="1"/>
</dbReference>
<dbReference type="Gene3D" id="2.60.120.260">
    <property type="entry name" value="Galactose-binding domain-like"/>
    <property type="match status" value="1"/>
</dbReference>
<evidence type="ECO:0000256" key="1">
    <source>
        <dbReference type="ARBA" id="ARBA00001445"/>
    </source>
</evidence>
<accession>A0ABP6SSZ2</accession>
<dbReference type="Gene3D" id="1.50.10.10">
    <property type="match status" value="1"/>
</dbReference>
<dbReference type="PANTHER" id="PTHR33307">
    <property type="entry name" value="ALPHA-RHAMNOSIDASE (EUROFUNG)"/>
    <property type="match status" value="1"/>
</dbReference>
<evidence type="ECO:0000256" key="2">
    <source>
        <dbReference type="ARBA" id="ARBA00012652"/>
    </source>
</evidence>
<dbReference type="InterPro" id="IPR035396">
    <property type="entry name" value="Bac_rhamnosid6H"/>
</dbReference>
<feature type="domain" description="Alpha-L-rhamnosidase six-hairpin glycosidase" evidence="4">
    <location>
        <begin position="193"/>
        <end position="445"/>
    </location>
</feature>